<dbReference type="EMBL" id="CAAALY010105577">
    <property type="protein sequence ID" value="VEL29721.1"/>
    <property type="molecule type" value="Genomic_DNA"/>
</dbReference>
<organism evidence="1 2">
    <name type="scientific">Protopolystoma xenopodis</name>
    <dbReference type="NCBI Taxonomy" id="117903"/>
    <lineage>
        <taxon>Eukaryota</taxon>
        <taxon>Metazoa</taxon>
        <taxon>Spiralia</taxon>
        <taxon>Lophotrochozoa</taxon>
        <taxon>Platyhelminthes</taxon>
        <taxon>Monogenea</taxon>
        <taxon>Polyopisthocotylea</taxon>
        <taxon>Polystomatidea</taxon>
        <taxon>Polystomatidae</taxon>
        <taxon>Protopolystoma</taxon>
    </lineage>
</organism>
<dbReference type="AlphaFoldDB" id="A0A3S5B012"/>
<name>A0A3S5B012_9PLAT</name>
<sequence length="37" mass="3845">MVVPGIAISLPNCNGQSRQPVSNTGTKAIGPTFLNVY</sequence>
<dbReference type="Proteomes" id="UP000784294">
    <property type="component" value="Unassembled WGS sequence"/>
</dbReference>
<protein>
    <submittedName>
        <fullName evidence="1">Uncharacterized protein</fullName>
    </submittedName>
</protein>
<evidence type="ECO:0000313" key="2">
    <source>
        <dbReference type="Proteomes" id="UP000784294"/>
    </source>
</evidence>
<evidence type="ECO:0000313" key="1">
    <source>
        <dbReference type="EMBL" id="VEL29721.1"/>
    </source>
</evidence>
<comment type="caution">
    <text evidence="1">The sequence shown here is derived from an EMBL/GenBank/DDBJ whole genome shotgun (WGS) entry which is preliminary data.</text>
</comment>
<proteinExistence type="predicted"/>
<reference evidence="1" key="1">
    <citation type="submission" date="2018-11" db="EMBL/GenBank/DDBJ databases">
        <authorList>
            <consortium name="Pathogen Informatics"/>
        </authorList>
    </citation>
    <scope>NUCLEOTIDE SEQUENCE</scope>
</reference>
<accession>A0A3S5B012</accession>
<gene>
    <name evidence="1" type="ORF">PXEA_LOCUS23161</name>
</gene>
<keyword evidence="2" id="KW-1185">Reference proteome</keyword>